<dbReference type="STRING" id="450378.GCA_001661675_01342"/>
<evidence type="ECO:0000313" key="8">
    <source>
        <dbReference type="EMBL" id="ARU15930.1"/>
    </source>
</evidence>
<accession>A0A1Z1FAY8</accession>
<dbReference type="Gene3D" id="1.10.150.130">
    <property type="match status" value="1"/>
</dbReference>
<dbReference type="InterPro" id="IPR004107">
    <property type="entry name" value="Integrase_SAM-like_N"/>
</dbReference>
<dbReference type="PROSITE" id="PS51898">
    <property type="entry name" value="TYR_RECOMBINASE"/>
    <property type="match status" value="1"/>
</dbReference>
<dbReference type="Proteomes" id="UP000195807">
    <property type="component" value="Chromosome"/>
</dbReference>
<dbReference type="PANTHER" id="PTHR30349">
    <property type="entry name" value="PHAGE INTEGRASE-RELATED"/>
    <property type="match status" value="1"/>
</dbReference>
<keyword evidence="4" id="KW-0233">DNA recombination</keyword>
<dbReference type="Gene3D" id="1.10.443.10">
    <property type="entry name" value="Intergrase catalytic core"/>
    <property type="match status" value="1"/>
</dbReference>
<dbReference type="InterPro" id="IPR013762">
    <property type="entry name" value="Integrase-like_cat_sf"/>
</dbReference>
<dbReference type="OrthoDB" id="9801717at2"/>
<keyword evidence="9" id="KW-1185">Reference proteome</keyword>
<dbReference type="Pfam" id="PF00589">
    <property type="entry name" value="Phage_integrase"/>
    <property type="match status" value="1"/>
</dbReference>
<sequence>MNELVPVAPAAPVSPLRQRLIDDMNMRHFSRETQRNYIRDVGRFATFLGRPPDTATGEDLRRFQIEQREGGMPVPTMNSIVAALRFFFTHTLDRPDLARRLVRMKQIRKLPVVLSRDEVARLLGATTCLKHQAALSVAYSAGLRVGEVSMLKVRDVDSERMLLRVERGKGGQYRNAMLPADLLTLLRHWWKLGCEQGVMHRDGWLFPGQHALKPISTKQIHRVVAEAAQAAGIAKRVSPHTLRHSFATHLLEDGVDIRVIQALLGHAKLENTAFYTKVATRTVRAVTSPLDKLGMFMPSEAAPPG</sequence>
<evidence type="ECO:0000259" key="7">
    <source>
        <dbReference type="PROSITE" id="PS51900"/>
    </source>
</evidence>
<dbReference type="InterPro" id="IPR044068">
    <property type="entry name" value="CB"/>
</dbReference>
<evidence type="ECO:0000256" key="5">
    <source>
        <dbReference type="PROSITE-ProRule" id="PRU01248"/>
    </source>
</evidence>
<evidence type="ECO:0000259" key="6">
    <source>
        <dbReference type="PROSITE" id="PS51898"/>
    </source>
</evidence>
<evidence type="ECO:0000256" key="3">
    <source>
        <dbReference type="ARBA" id="ARBA00023125"/>
    </source>
</evidence>
<dbReference type="AlphaFoldDB" id="A0A1Z1FAY8"/>
<evidence type="ECO:0000256" key="4">
    <source>
        <dbReference type="ARBA" id="ARBA00023172"/>
    </source>
</evidence>
<dbReference type="RefSeq" id="WP_066844297.1">
    <property type="nucleotide sequence ID" value="NZ_CP019602.1"/>
</dbReference>
<dbReference type="GO" id="GO:0006310">
    <property type="term" value="P:DNA recombination"/>
    <property type="evidence" value="ECO:0007669"/>
    <property type="project" value="UniProtKB-KW"/>
</dbReference>
<dbReference type="InterPro" id="IPR010998">
    <property type="entry name" value="Integrase_recombinase_N"/>
</dbReference>
<comment type="similarity">
    <text evidence="1">Belongs to the 'phage' integrase family.</text>
</comment>
<dbReference type="InterPro" id="IPR002104">
    <property type="entry name" value="Integrase_catalytic"/>
</dbReference>
<dbReference type="InterPro" id="IPR050090">
    <property type="entry name" value="Tyrosine_recombinase_XerCD"/>
</dbReference>
<proteinExistence type="inferred from homology"/>
<organism evidence="8 9">
    <name type="scientific">Croceicoccus marinus</name>
    <dbReference type="NCBI Taxonomy" id="450378"/>
    <lineage>
        <taxon>Bacteria</taxon>
        <taxon>Pseudomonadati</taxon>
        <taxon>Pseudomonadota</taxon>
        <taxon>Alphaproteobacteria</taxon>
        <taxon>Sphingomonadales</taxon>
        <taxon>Erythrobacteraceae</taxon>
        <taxon>Croceicoccus</taxon>
    </lineage>
</organism>
<dbReference type="InterPro" id="IPR011010">
    <property type="entry name" value="DNA_brk_join_enz"/>
</dbReference>
<gene>
    <name evidence="8" type="ORF">A9D14_06705</name>
</gene>
<dbReference type="Pfam" id="PF13495">
    <property type="entry name" value="Phage_int_SAM_4"/>
    <property type="match status" value="1"/>
</dbReference>
<dbReference type="PROSITE" id="PS51900">
    <property type="entry name" value="CB"/>
    <property type="match status" value="1"/>
</dbReference>
<evidence type="ECO:0000313" key="9">
    <source>
        <dbReference type="Proteomes" id="UP000195807"/>
    </source>
</evidence>
<dbReference type="GO" id="GO:0003677">
    <property type="term" value="F:DNA binding"/>
    <property type="evidence" value="ECO:0007669"/>
    <property type="project" value="UniProtKB-UniRule"/>
</dbReference>
<protein>
    <submittedName>
        <fullName evidence="8">Integrase</fullName>
    </submittedName>
</protein>
<dbReference type="SUPFAM" id="SSF56349">
    <property type="entry name" value="DNA breaking-rejoining enzymes"/>
    <property type="match status" value="1"/>
</dbReference>
<dbReference type="GO" id="GO:0015074">
    <property type="term" value="P:DNA integration"/>
    <property type="evidence" value="ECO:0007669"/>
    <property type="project" value="UniProtKB-KW"/>
</dbReference>
<feature type="domain" description="Core-binding (CB)" evidence="7">
    <location>
        <begin position="11"/>
        <end position="92"/>
    </location>
</feature>
<dbReference type="PANTHER" id="PTHR30349:SF64">
    <property type="entry name" value="PROPHAGE INTEGRASE INTD-RELATED"/>
    <property type="match status" value="1"/>
</dbReference>
<keyword evidence="3 5" id="KW-0238">DNA-binding</keyword>
<reference evidence="8 9" key="1">
    <citation type="submission" date="2017-01" db="EMBL/GenBank/DDBJ databases">
        <title>Complete genome sequence of esterase-producing bacterium Croceicoccus marinus E4A9.</title>
        <authorList>
            <person name="Wu Y.-H."/>
            <person name="Cheng H."/>
            <person name="Xu L."/>
            <person name="Huo Y.-Y."/>
            <person name="Wang C.-S."/>
            <person name="Xu X.-W."/>
        </authorList>
    </citation>
    <scope>NUCLEOTIDE SEQUENCE [LARGE SCALE GENOMIC DNA]</scope>
    <source>
        <strain evidence="8 9">E4A9</strain>
    </source>
</reference>
<evidence type="ECO:0000256" key="1">
    <source>
        <dbReference type="ARBA" id="ARBA00008857"/>
    </source>
</evidence>
<keyword evidence="2" id="KW-0229">DNA integration</keyword>
<dbReference type="EMBL" id="CP019602">
    <property type="protein sequence ID" value="ARU15930.1"/>
    <property type="molecule type" value="Genomic_DNA"/>
</dbReference>
<dbReference type="KEGG" id="cman:A9D14_06705"/>
<name>A0A1Z1FAY8_9SPHN</name>
<feature type="domain" description="Tyr recombinase" evidence="6">
    <location>
        <begin position="109"/>
        <end position="288"/>
    </location>
</feature>
<evidence type="ECO:0000256" key="2">
    <source>
        <dbReference type="ARBA" id="ARBA00022908"/>
    </source>
</evidence>